<proteinExistence type="predicted"/>
<organism evidence="1 2">
    <name type="scientific">Nesidiocoris tenuis</name>
    <dbReference type="NCBI Taxonomy" id="355587"/>
    <lineage>
        <taxon>Eukaryota</taxon>
        <taxon>Metazoa</taxon>
        <taxon>Ecdysozoa</taxon>
        <taxon>Arthropoda</taxon>
        <taxon>Hexapoda</taxon>
        <taxon>Insecta</taxon>
        <taxon>Pterygota</taxon>
        <taxon>Neoptera</taxon>
        <taxon>Paraneoptera</taxon>
        <taxon>Hemiptera</taxon>
        <taxon>Heteroptera</taxon>
        <taxon>Panheteroptera</taxon>
        <taxon>Cimicomorpha</taxon>
        <taxon>Miridae</taxon>
        <taxon>Dicyphina</taxon>
        <taxon>Nesidiocoris</taxon>
    </lineage>
</organism>
<dbReference type="Proteomes" id="UP001307889">
    <property type="component" value="Chromosome 4"/>
</dbReference>
<dbReference type="EMBL" id="AP028912">
    <property type="protein sequence ID" value="BES93304.1"/>
    <property type="molecule type" value="Genomic_DNA"/>
</dbReference>
<name>A0ABN7APF5_9HEMI</name>
<reference evidence="1 2" key="1">
    <citation type="submission" date="2023-09" db="EMBL/GenBank/DDBJ databases">
        <title>Nesidiocoris tenuis whole genome shotgun sequence.</title>
        <authorList>
            <person name="Shibata T."/>
            <person name="Shimoda M."/>
            <person name="Kobayashi T."/>
            <person name="Uehara T."/>
        </authorList>
    </citation>
    <scope>NUCLEOTIDE SEQUENCE [LARGE SCALE GENOMIC DNA]</scope>
    <source>
        <strain evidence="1 2">Japan</strain>
    </source>
</reference>
<keyword evidence="2" id="KW-1185">Reference proteome</keyword>
<evidence type="ECO:0000313" key="1">
    <source>
        <dbReference type="EMBL" id="BES93304.1"/>
    </source>
</evidence>
<protein>
    <submittedName>
        <fullName evidence="1">Uncharacterized protein</fullName>
    </submittedName>
</protein>
<accession>A0ABN7APF5</accession>
<evidence type="ECO:0000313" key="2">
    <source>
        <dbReference type="Proteomes" id="UP001307889"/>
    </source>
</evidence>
<sequence length="78" mass="8198">MKNVFSRFRGPSPFQRPVETLRLNGELVSFDISLGVADPSAPSRSDCQEIAGARGNGLGNSGGVGELVFTSGKRECLG</sequence>
<gene>
    <name evidence="1" type="ORF">NTJ_06113</name>
</gene>